<evidence type="ECO:0000313" key="2">
    <source>
        <dbReference type="Proteomes" id="UP001642360"/>
    </source>
</evidence>
<proteinExistence type="predicted"/>
<dbReference type="PANTHER" id="PTHR35324">
    <property type="entry name" value="BNAA08G03750D PROTEIN"/>
    <property type="match status" value="1"/>
</dbReference>
<keyword evidence="2" id="KW-1185">Reference proteome</keyword>
<dbReference type="EMBL" id="CAUOFW020005836">
    <property type="protein sequence ID" value="CAK9171742.1"/>
    <property type="molecule type" value="Genomic_DNA"/>
</dbReference>
<dbReference type="AlphaFoldDB" id="A0ABC8TQI1"/>
<name>A0ABC8TQI1_9AQUA</name>
<gene>
    <name evidence="1" type="ORF">ILEXP_LOCUS41345</name>
</gene>
<dbReference type="PANTHER" id="PTHR35324:SF4">
    <property type="entry name" value="EXPRESSED PROTEIN"/>
    <property type="match status" value="1"/>
</dbReference>
<dbReference type="Proteomes" id="UP001642360">
    <property type="component" value="Unassembled WGS sequence"/>
</dbReference>
<reference evidence="1 2" key="1">
    <citation type="submission" date="2024-02" db="EMBL/GenBank/DDBJ databases">
        <authorList>
            <person name="Vignale AGUSTIN F."/>
            <person name="Sosa J E."/>
            <person name="Modenutti C."/>
        </authorList>
    </citation>
    <scope>NUCLEOTIDE SEQUENCE [LARGE SCALE GENOMIC DNA]</scope>
</reference>
<evidence type="ECO:0000313" key="1">
    <source>
        <dbReference type="EMBL" id="CAK9171742.1"/>
    </source>
</evidence>
<organism evidence="1 2">
    <name type="scientific">Ilex paraguariensis</name>
    <name type="common">yerba mate</name>
    <dbReference type="NCBI Taxonomy" id="185542"/>
    <lineage>
        <taxon>Eukaryota</taxon>
        <taxon>Viridiplantae</taxon>
        <taxon>Streptophyta</taxon>
        <taxon>Embryophyta</taxon>
        <taxon>Tracheophyta</taxon>
        <taxon>Spermatophyta</taxon>
        <taxon>Magnoliopsida</taxon>
        <taxon>eudicotyledons</taxon>
        <taxon>Gunneridae</taxon>
        <taxon>Pentapetalae</taxon>
        <taxon>asterids</taxon>
        <taxon>campanulids</taxon>
        <taxon>Aquifoliales</taxon>
        <taxon>Aquifoliaceae</taxon>
        <taxon>Ilex</taxon>
    </lineage>
</organism>
<protein>
    <submittedName>
        <fullName evidence="1">Uncharacterized protein</fullName>
    </submittedName>
</protein>
<accession>A0ABC8TQI1</accession>
<comment type="caution">
    <text evidence="1">The sequence shown here is derived from an EMBL/GenBank/DDBJ whole genome shotgun (WGS) entry which is preliminary data.</text>
</comment>
<sequence>MVSRLFGPAQDLRALEFSEVNRVGIQTQFSKIHLLRTPRPTESYHRPTPKVITLSRDIASLYKHTPLTLTFSLTSLFSSYSMSTKVSKKQLSSLEAKNINNSEDPEETENTTLVTTHVFLKPTHSTGTLDKEVVLSRIRHRKRANKFRTAVRALLLSPFAAKTTTDNVSVQQTRWVDDAFAAP</sequence>